<gene>
    <name evidence="15" type="ORF">RJ640_023317</name>
</gene>
<evidence type="ECO:0000256" key="7">
    <source>
        <dbReference type="ARBA" id="ARBA00022737"/>
    </source>
</evidence>
<dbReference type="PANTHER" id="PTHR48061:SF46">
    <property type="entry name" value="LEUCINE-RICH REPEAT-CONTAINING N-TERMINAL PLANT-TYPE DOMAIN-CONTAINING PROTEIN"/>
    <property type="match status" value="1"/>
</dbReference>
<feature type="domain" description="Leucine-rich repeat-containing N-terminal plant-type" evidence="14">
    <location>
        <begin position="40"/>
        <end position="91"/>
    </location>
</feature>
<keyword evidence="10" id="KW-0675">Receptor</keyword>
<evidence type="ECO:0000256" key="6">
    <source>
        <dbReference type="ARBA" id="ARBA00022729"/>
    </source>
</evidence>
<proteinExistence type="inferred from homology"/>
<dbReference type="EMBL" id="JAVXUO010001572">
    <property type="protein sequence ID" value="KAK2980991.1"/>
    <property type="molecule type" value="Genomic_DNA"/>
</dbReference>
<keyword evidence="7" id="KW-0677">Repeat</keyword>
<dbReference type="GO" id="GO:0051707">
    <property type="term" value="P:response to other organism"/>
    <property type="evidence" value="ECO:0007669"/>
    <property type="project" value="UniProtKB-ARBA"/>
</dbReference>
<evidence type="ECO:0000256" key="13">
    <source>
        <dbReference type="SAM" id="SignalP"/>
    </source>
</evidence>
<dbReference type="SMART" id="SM00369">
    <property type="entry name" value="LRR_TYP"/>
    <property type="match status" value="18"/>
</dbReference>
<dbReference type="InterPro" id="IPR013210">
    <property type="entry name" value="LRR_N_plant-typ"/>
</dbReference>
<keyword evidence="11" id="KW-0325">Glycoprotein</keyword>
<comment type="similarity">
    <text evidence="2">Belongs to the RLP family.</text>
</comment>
<keyword evidence="16" id="KW-1185">Reference proteome</keyword>
<feature type="chain" id="PRO_5041728452" description="Leucine-rich repeat-containing N-terminal plant-type domain-containing protein" evidence="13">
    <location>
        <begin position="25"/>
        <end position="1646"/>
    </location>
</feature>
<evidence type="ECO:0000313" key="16">
    <source>
        <dbReference type="Proteomes" id="UP001187471"/>
    </source>
</evidence>
<keyword evidence="9 12" id="KW-0472">Membrane</keyword>
<dbReference type="FunFam" id="3.80.10.10:FF:000111">
    <property type="entry name" value="LRR receptor-like serine/threonine-protein kinase ERECTA"/>
    <property type="match status" value="1"/>
</dbReference>
<dbReference type="GO" id="GO:0005886">
    <property type="term" value="C:plasma membrane"/>
    <property type="evidence" value="ECO:0007669"/>
    <property type="project" value="UniProtKB-SubCell"/>
</dbReference>
<dbReference type="Pfam" id="PF00560">
    <property type="entry name" value="LRR_1"/>
    <property type="match status" value="13"/>
</dbReference>
<dbReference type="FunFam" id="3.80.10.10:FF:000041">
    <property type="entry name" value="LRR receptor-like serine/threonine-protein kinase ERECTA"/>
    <property type="match status" value="1"/>
</dbReference>
<keyword evidence="8 12" id="KW-1133">Transmembrane helix</keyword>
<dbReference type="FunFam" id="3.80.10.10:FF:000095">
    <property type="entry name" value="LRR receptor-like serine/threonine-protein kinase GSO1"/>
    <property type="match status" value="1"/>
</dbReference>
<evidence type="ECO:0000256" key="5">
    <source>
        <dbReference type="ARBA" id="ARBA00022692"/>
    </source>
</evidence>
<evidence type="ECO:0000256" key="4">
    <source>
        <dbReference type="ARBA" id="ARBA00022614"/>
    </source>
</evidence>
<comment type="subcellular location">
    <subcellularLocation>
        <location evidence="1">Cell membrane</location>
        <topology evidence="1">Single-pass type I membrane protein</topology>
    </subcellularLocation>
</comment>
<dbReference type="GO" id="GO:0006952">
    <property type="term" value="P:defense response"/>
    <property type="evidence" value="ECO:0007669"/>
    <property type="project" value="UniProtKB-ARBA"/>
</dbReference>
<dbReference type="Pfam" id="PF08263">
    <property type="entry name" value="LRRNT_2"/>
    <property type="match status" value="1"/>
</dbReference>
<dbReference type="InterPro" id="IPR046956">
    <property type="entry name" value="RLP23-like"/>
</dbReference>
<comment type="caution">
    <text evidence="15">The sequence shown here is derived from an EMBL/GenBank/DDBJ whole genome shotgun (WGS) entry which is preliminary data.</text>
</comment>
<dbReference type="PROSITE" id="PS51450">
    <property type="entry name" value="LRR"/>
    <property type="match status" value="2"/>
</dbReference>
<sequence>MRQLMWDSQLLLIILHLRYQFALSLSNISSSPHYHLCPYEQKLALLQFKQSFNINISASRDCDFNGKSTYPKTKSWDKSADCCTWDGVTCDEVQGNVIGLDLSCSQLHGTIPSNTSLFQLSYLQKLNLALNNFSLSRISHRFGGFSSLTHLNLSNAVLVGEIPREISHLSKLISLDLSGNYGGISLGSHTFSLLLENLTQISELRLSQVNISAVLPMNLSSSFTDLRLSFTGLHGKLPDGIFHLPKLQKLVLEGNNDLTGKFPKLNWNSNNSLEILSVPQTSFSGEIPDSVGYLKSLSYLNLYGCKFSGPIPESLGNLTHITVLVLSSNNFSGHLPSTLANLELLTYFGINQNRFEGHIPDWFGNLKKIRVLELAYNSFSGQFPFSVTNLTLLEFLDLGYNSLTGTIPSNISGFQNLIHLRLSANSFNGTIPSWLVTLPSLKAIHAASNQLRGFIPEFQHDCLMLIDFSDNQLNGPIPQSISLLVNLELLTLSSNNLSGNLSLGMFSRLKELESLDLSDNSLSLSNKESNATLPPSVRRVLLSSCGIMELDFLRTTRYLEQVDLSRNKIEGRIPDWALSKLKEASYLNVSHNFLTCFNLIPFVNLVYLDLRSNLLQGPIPVPPPTISLFFISHNKLTGKIPPLLCNLSSLSTLDLSRNSLSGLVPKCLYTLSNQALSVVDLQGNDFHGTIPTTFAKKGNRLRRFNLNGNRLEGSVPRSLANCSSLEVLNIGNNRLNGTFPHWLETLPELQVLVLKSNKFHGPLRSISNTEFSFPKLRILDLSYNEFTGLLPAKYFKNFRGMMNVNENSTRLMYMGDTYYQDSITVVMKGKEFELVRILTVFATLDLSSNMFEGDIPDVIGDLNSLLVLNLSHNSLAGHIPSSLGAISGLESLDLSSNQITGEIPEELTNLTFLEDLNLSQNHLVGRIPHGRQFNTFGNDSYNGNSALCGFPLSLSCGDNETQEQPPLMQQEDDSDFWSGFTWKAVFMGYGCGMVLGLIMGYLINNSLEVLSVPATSFSGELPDSISHLKSLSYLDLSECKFSGPIPESLGTMPSNINGFQNLNLLELSHNSFNGTIPSWLFTLSSLEYIAAGSNQLRGFIHEFQYDGLKLIDFRDNQLIGPIPQSISGLVNLAELYLSSNNLSVNLSLGMFSRLKKLSTLDLSDNGLFLINKGSNATLPSSVETVLLSSCGITGLDFLQTTRHLRQLDLFQNKIEGHFPTWALSKLEVVFSLNVSHNFLTGFNLLPLVKLSYLDLRSNLLQGPIPVPPPTTFLFFISHNKMTGKIPLSIWNLSSLSILDLSHNSLSGLVPKCLYTLSNQLSVLDLQGNDFHGTIPTSFARKGNLLRSFNLNGNQSEGSVPRSLANCTRLEVLNFGNNKLNGTFPHWLETLPELQVLVLKSNKLHAKYLKSFRGMMNANENRTRLKYMGEPEKSCHDSITVVMKGMEFELVRILTVFATVDLSSNKFEGDIPDVIGDLNSLLVLNLSHNSLAGHIPSSLGAISELESLDLSSNQLTGEIPEELTKLTFLEVLNLSQNHLVGRIPHGSQFNTFRNDSYTANSALCGFPISLSCGDNETQKQPPLQQEDDSDFWSGFTWQVVLMGYGCGMVLVLLMGYLMFLIGKPKLFTGLVGGETRRKANRREIRAH</sequence>
<dbReference type="FunFam" id="3.80.10.10:FF:000233">
    <property type="entry name" value="Leucine-rich repeat receptor-like protein kinase TDR"/>
    <property type="match status" value="1"/>
</dbReference>
<evidence type="ECO:0000256" key="9">
    <source>
        <dbReference type="ARBA" id="ARBA00023136"/>
    </source>
</evidence>
<evidence type="ECO:0000256" key="1">
    <source>
        <dbReference type="ARBA" id="ARBA00004251"/>
    </source>
</evidence>
<dbReference type="PRINTS" id="PR00019">
    <property type="entry name" value="LEURICHRPT"/>
</dbReference>
<evidence type="ECO:0000259" key="14">
    <source>
        <dbReference type="Pfam" id="PF08263"/>
    </source>
</evidence>
<evidence type="ECO:0000256" key="12">
    <source>
        <dbReference type="SAM" id="Phobius"/>
    </source>
</evidence>
<evidence type="ECO:0000256" key="2">
    <source>
        <dbReference type="ARBA" id="ARBA00009592"/>
    </source>
</evidence>
<dbReference type="Pfam" id="PF13855">
    <property type="entry name" value="LRR_8"/>
    <property type="match status" value="3"/>
</dbReference>
<evidence type="ECO:0000256" key="10">
    <source>
        <dbReference type="ARBA" id="ARBA00023170"/>
    </source>
</evidence>
<evidence type="ECO:0000256" key="8">
    <source>
        <dbReference type="ARBA" id="ARBA00022989"/>
    </source>
</evidence>
<organism evidence="15 16">
    <name type="scientific">Escallonia rubra</name>
    <dbReference type="NCBI Taxonomy" id="112253"/>
    <lineage>
        <taxon>Eukaryota</taxon>
        <taxon>Viridiplantae</taxon>
        <taxon>Streptophyta</taxon>
        <taxon>Embryophyta</taxon>
        <taxon>Tracheophyta</taxon>
        <taxon>Spermatophyta</taxon>
        <taxon>Magnoliopsida</taxon>
        <taxon>eudicotyledons</taxon>
        <taxon>Gunneridae</taxon>
        <taxon>Pentapetalae</taxon>
        <taxon>asterids</taxon>
        <taxon>campanulids</taxon>
        <taxon>Escalloniales</taxon>
        <taxon>Escalloniaceae</taxon>
        <taxon>Escallonia</taxon>
    </lineage>
</organism>
<dbReference type="FunFam" id="3.80.10.10:FF:000213">
    <property type="entry name" value="Tyrosine-sulfated glycopeptide receptor 1"/>
    <property type="match status" value="1"/>
</dbReference>
<dbReference type="InterPro" id="IPR001611">
    <property type="entry name" value="Leu-rich_rpt"/>
</dbReference>
<evidence type="ECO:0000256" key="11">
    <source>
        <dbReference type="ARBA" id="ARBA00023180"/>
    </source>
</evidence>
<dbReference type="PANTHER" id="PTHR48061">
    <property type="entry name" value="LEUCINE-RICH REPEAT RECEPTOR PROTEIN KINASE EMS1-LIKE-RELATED"/>
    <property type="match status" value="1"/>
</dbReference>
<evidence type="ECO:0000256" key="3">
    <source>
        <dbReference type="ARBA" id="ARBA00022475"/>
    </source>
</evidence>
<dbReference type="Proteomes" id="UP001187471">
    <property type="component" value="Unassembled WGS sequence"/>
</dbReference>
<evidence type="ECO:0000313" key="15">
    <source>
        <dbReference type="EMBL" id="KAK2980991.1"/>
    </source>
</evidence>
<dbReference type="Gene3D" id="3.80.10.10">
    <property type="entry name" value="Ribonuclease Inhibitor"/>
    <property type="match status" value="6"/>
</dbReference>
<dbReference type="GO" id="GO:0009791">
    <property type="term" value="P:post-embryonic development"/>
    <property type="evidence" value="ECO:0007669"/>
    <property type="project" value="UniProtKB-ARBA"/>
</dbReference>
<feature type="signal peptide" evidence="13">
    <location>
        <begin position="1"/>
        <end position="24"/>
    </location>
</feature>
<dbReference type="InterPro" id="IPR032675">
    <property type="entry name" value="LRR_dom_sf"/>
</dbReference>
<keyword evidence="6 13" id="KW-0732">Signal</keyword>
<keyword evidence="4" id="KW-0433">Leucine-rich repeat</keyword>
<keyword evidence="3" id="KW-1003">Cell membrane</keyword>
<dbReference type="SUPFAM" id="SSF52058">
    <property type="entry name" value="L domain-like"/>
    <property type="match status" value="6"/>
</dbReference>
<keyword evidence="5 12" id="KW-0812">Transmembrane</keyword>
<name>A0AA88REV1_9ASTE</name>
<dbReference type="SMART" id="SM00365">
    <property type="entry name" value="LRR_SD22"/>
    <property type="match status" value="9"/>
</dbReference>
<reference evidence="15" key="1">
    <citation type="submission" date="2022-12" db="EMBL/GenBank/DDBJ databases">
        <title>Draft genome assemblies for two species of Escallonia (Escalloniales).</title>
        <authorList>
            <person name="Chanderbali A."/>
            <person name="Dervinis C."/>
            <person name="Anghel I."/>
            <person name="Soltis D."/>
            <person name="Soltis P."/>
            <person name="Zapata F."/>
        </authorList>
    </citation>
    <scope>NUCLEOTIDE SEQUENCE</scope>
    <source>
        <strain evidence="15">UCBG92.1500</strain>
        <tissue evidence="15">Leaf</tissue>
    </source>
</reference>
<dbReference type="InterPro" id="IPR003591">
    <property type="entry name" value="Leu-rich_rpt_typical-subtyp"/>
</dbReference>
<accession>A0AA88REV1</accession>
<feature type="transmembrane region" description="Helical" evidence="12">
    <location>
        <begin position="1594"/>
        <end position="1618"/>
    </location>
</feature>
<protein>
    <recommendedName>
        <fullName evidence="14">Leucine-rich repeat-containing N-terminal plant-type domain-containing protein</fullName>
    </recommendedName>
</protein>